<accession>A0A562TBF0</accession>
<evidence type="ECO:0000313" key="2">
    <source>
        <dbReference type="Proteomes" id="UP000316778"/>
    </source>
</evidence>
<keyword evidence="2" id="KW-1185">Reference proteome</keyword>
<sequence>MKKSTNQKKLHLTKIKISNLSKPKQMKAGICLTSIDQTTCGCRTLDCTLDCV</sequence>
<dbReference type="Proteomes" id="UP000316778">
    <property type="component" value="Unassembled WGS sequence"/>
</dbReference>
<name>A0A562TBF0_CHIJA</name>
<dbReference type="EMBL" id="VLLG01000002">
    <property type="protein sequence ID" value="TWI90917.1"/>
    <property type="molecule type" value="Genomic_DNA"/>
</dbReference>
<evidence type="ECO:0000313" key="1">
    <source>
        <dbReference type="EMBL" id="TWI90917.1"/>
    </source>
</evidence>
<organism evidence="1 2">
    <name type="scientific">Chitinophaga japonensis</name>
    <name type="common">Flexibacter japonensis</name>
    <dbReference type="NCBI Taxonomy" id="104662"/>
    <lineage>
        <taxon>Bacteria</taxon>
        <taxon>Pseudomonadati</taxon>
        <taxon>Bacteroidota</taxon>
        <taxon>Chitinophagia</taxon>
        <taxon>Chitinophagales</taxon>
        <taxon>Chitinophagaceae</taxon>
        <taxon>Chitinophaga</taxon>
    </lineage>
</organism>
<gene>
    <name evidence="1" type="ORF">LX66_0278</name>
</gene>
<proteinExistence type="predicted"/>
<reference evidence="1 2" key="1">
    <citation type="journal article" date="2013" name="Stand. Genomic Sci.">
        <title>Genomic Encyclopedia of Type Strains, Phase I: The one thousand microbial genomes (KMG-I) project.</title>
        <authorList>
            <person name="Kyrpides N.C."/>
            <person name="Woyke T."/>
            <person name="Eisen J.A."/>
            <person name="Garrity G."/>
            <person name="Lilburn T.G."/>
            <person name="Beck B.J."/>
            <person name="Whitman W.B."/>
            <person name="Hugenholtz P."/>
            <person name="Klenk H.P."/>
        </authorList>
    </citation>
    <scope>NUCLEOTIDE SEQUENCE [LARGE SCALE GENOMIC DNA]</scope>
    <source>
        <strain evidence="1 2">DSM 13484</strain>
    </source>
</reference>
<protein>
    <submittedName>
        <fullName evidence="1">Uncharacterized protein</fullName>
    </submittedName>
</protein>
<comment type="caution">
    <text evidence="1">The sequence shown here is derived from an EMBL/GenBank/DDBJ whole genome shotgun (WGS) entry which is preliminary data.</text>
</comment>
<dbReference type="AlphaFoldDB" id="A0A562TBF0"/>